<keyword evidence="2 3" id="KW-0040">ANK repeat</keyword>
<gene>
    <name evidence="5" type="ORF">NCU07098</name>
</gene>
<protein>
    <submittedName>
        <fullName evidence="5">Uncharacterized protein</fullName>
    </submittedName>
</protein>
<dbReference type="SUPFAM" id="SSF48403">
    <property type="entry name" value="Ankyrin repeat"/>
    <property type="match status" value="1"/>
</dbReference>
<feature type="repeat" description="ANK" evidence="3">
    <location>
        <begin position="561"/>
        <end position="583"/>
    </location>
</feature>
<dbReference type="AlphaFoldDB" id="Q7S677"/>
<dbReference type="EMBL" id="CM002241">
    <property type="protein sequence ID" value="EAA31023.1"/>
    <property type="molecule type" value="Genomic_DNA"/>
</dbReference>
<sequence>MATATMTMAATITTPGPILLPPTPPQTPPLEAKRSSSSFSPISSDAFYSDDNLPTLPLPAAKTTHLPLSSALGLPSPKLTTFAFEKPPPPPAKPTLSRLAVSSRLSELGWKSRPRQGPQGDCRQLQKPNRSLQVPTLLPGGVPAVVLHGPKCECREREETTEKAGDDELVARVLALAQRTAVRQRLEQQRRMKEEQRRAAEKRERSLERKGKRGGMICGWRVGIPKEVTRFFSSRTSSVSLSDSSSDSDSDPESTTVTGSTSMGLGFDQDKITDLCLACSNLDIDKIVTHLFTNKVPINGRCTVTTSAEVPLDSQPVETTPLFSVLRSPLFSTRPKGQTAILRLLLDLGADPNASVSVLTLSSEFESTHVSAQTQPGRLTILCAASILGLPEAVSLLLERGAKVDARKTSLPLGVDGKWGKGLSALDVATMAGQDRIVEILLRAGALVTGTCDLFLPAQLPINKFAGGRPKLRSASTSNLLSAKPSQSQLLQVPTSEPQWPTPLPIQRKTTRLSGVTPLHLASLSGNLSIAAMILSSSNTKTASDLTNARTSTTNNNMTTGGRTPLHYAAESLNLELSSLLLSDPRTDPDATDDDGATPLALLVGKLESTFSMRQQEEVVELVRRLLRAGANAGVVRCGTELLSLKARLLALDDGRENSRENGRRWGDLFEEDARGVLRGSVKRRY</sequence>
<dbReference type="OrthoDB" id="4580177at2759"/>
<dbReference type="PROSITE" id="PS50088">
    <property type="entry name" value="ANK_REPEAT"/>
    <property type="match status" value="3"/>
</dbReference>
<dbReference type="Gene3D" id="1.25.40.20">
    <property type="entry name" value="Ankyrin repeat-containing domain"/>
    <property type="match status" value="2"/>
</dbReference>
<dbReference type="KEGG" id="ncr:NCU07098"/>
<dbReference type="PROSITE" id="PS50297">
    <property type="entry name" value="ANK_REP_REGION"/>
    <property type="match status" value="3"/>
</dbReference>
<dbReference type="InterPro" id="IPR036770">
    <property type="entry name" value="Ankyrin_rpt-contain_sf"/>
</dbReference>
<dbReference type="HOGENOM" id="CLU_402836_0_0_1"/>
<feature type="compositionally biased region" description="Basic and acidic residues" evidence="4">
    <location>
        <begin position="187"/>
        <end position="209"/>
    </location>
</feature>
<feature type="compositionally biased region" description="Pro residues" evidence="4">
    <location>
        <begin position="18"/>
        <end position="28"/>
    </location>
</feature>
<evidence type="ECO:0000256" key="1">
    <source>
        <dbReference type="ARBA" id="ARBA00022737"/>
    </source>
</evidence>
<dbReference type="SMART" id="SM00248">
    <property type="entry name" value="ANK"/>
    <property type="match status" value="6"/>
</dbReference>
<dbReference type="Pfam" id="PF00023">
    <property type="entry name" value="Ank"/>
    <property type="match status" value="2"/>
</dbReference>
<feature type="repeat" description="ANK" evidence="3">
    <location>
        <begin position="421"/>
        <end position="446"/>
    </location>
</feature>
<reference evidence="5 6" key="1">
    <citation type="journal article" date="2003" name="Nature">
        <title>The genome sequence of the filamentous fungus Neurospora crassa.</title>
        <authorList>
            <person name="Galagan J.E."/>
            <person name="Calvo S.E."/>
            <person name="Borkovich K.A."/>
            <person name="Selker E.U."/>
            <person name="Read N.D."/>
            <person name="Jaffe D."/>
            <person name="FitzHugh W."/>
            <person name="Ma L.J."/>
            <person name="Smirnov S."/>
            <person name="Purcell S."/>
            <person name="Rehman B."/>
            <person name="Elkins T."/>
            <person name="Engels R."/>
            <person name="Wang S."/>
            <person name="Nielsen C.B."/>
            <person name="Butler J."/>
            <person name="Endrizzi M."/>
            <person name="Qui D."/>
            <person name="Ianakiev P."/>
            <person name="Bell-Pedersen D."/>
            <person name="Nelson M.A."/>
            <person name="Werner-Washburne M."/>
            <person name="Selitrennikoff C.P."/>
            <person name="Kinsey J.A."/>
            <person name="Braun E.L."/>
            <person name="Zelter A."/>
            <person name="Schulte U."/>
            <person name="Kothe G.O."/>
            <person name="Jedd G."/>
            <person name="Mewes W."/>
            <person name="Staben C."/>
            <person name="Marcotte E."/>
            <person name="Greenberg D."/>
            <person name="Roy A."/>
            <person name="Foley K."/>
            <person name="Naylor J."/>
            <person name="Stange-Thomann N."/>
            <person name="Barrett R."/>
            <person name="Gnerre S."/>
            <person name="Kamal M."/>
            <person name="Kamvysselis M."/>
            <person name="Mauceli E."/>
            <person name="Bielke C."/>
            <person name="Rudd S."/>
            <person name="Frishman D."/>
            <person name="Krystofova S."/>
            <person name="Rasmussen C."/>
            <person name="Metzenberg R.L."/>
            <person name="Perkins D.D."/>
            <person name="Kroken S."/>
            <person name="Cogoni C."/>
            <person name="Macino G."/>
            <person name="Catcheside D."/>
            <person name="Li W."/>
            <person name="Pratt R.J."/>
            <person name="Osmani S.A."/>
            <person name="DeSouza C.P."/>
            <person name="Glass L."/>
            <person name="Orbach M.J."/>
            <person name="Berglund J.A."/>
            <person name="Voelker R."/>
            <person name="Yarden O."/>
            <person name="Plamann M."/>
            <person name="Seiler S."/>
            <person name="Dunlap J."/>
            <person name="Radford A."/>
            <person name="Aramayo R."/>
            <person name="Natvig D.O."/>
            <person name="Alex L.A."/>
            <person name="Mannhaupt G."/>
            <person name="Ebbole D.J."/>
            <person name="Freitag M."/>
            <person name="Paulsen I."/>
            <person name="Sachs M.S."/>
            <person name="Lander E.S."/>
            <person name="Nusbaum C."/>
            <person name="Birren B."/>
        </authorList>
    </citation>
    <scope>NUCLEOTIDE SEQUENCE [LARGE SCALE GENOMIC DNA]</scope>
    <source>
        <strain evidence="6">ATCC 24698 / 74-OR23-1A / CBS 708.71 / DSM 1257 / FGSC 987</strain>
    </source>
</reference>
<evidence type="ECO:0000256" key="3">
    <source>
        <dbReference type="PROSITE-ProRule" id="PRU00023"/>
    </source>
</evidence>
<feature type="compositionally biased region" description="Low complexity" evidence="4">
    <location>
        <begin position="1"/>
        <end position="17"/>
    </location>
</feature>
<dbReference type="GeneID" id="3876397"/>
<feature type="region of interest" description="Disordered" evidence="4">
    <location>
        <begin position="483"/>
        <end position="504"/>
    </location>
</feature>
<evidence type="ECO:0000256" key="2">
    <source>
        <dbReference type="ARBA" id="ARBA00023043"/>
    </source>
</evidence>
<dbReference type="InParanoid" id="Q7S677"/>
<dbReference type="PANTHER" id="PTHR24123:SF33">
    <property type="entry name" value="PROTEIN HOS4"/>
    <property type="match status" value="1"/>
</dbReference>
<dbReference type="Proteomes" id="UP000001805">
    <property type="component" value="Chromosome 5, Linkage Group VI"/>
</dbReference>
<feature type="region of interest" description="Disordered" evidence="4">
    <location>
        <begin position="107"/>
        <end position="137"/>
    </location>
</feature>
<dbReference type="OMA" id="GPQGDCR"/>
<feature type="region of interest" description="Disordered" evidence="4">
    <location>
        <begin position="187"/>
        <end position="210"/>
    </location>
</feature>
<dbReference type="RefSeq" id="XP_960259.1">
    <property type="nucleotide sequence ID" value="XM_955166.2"/>
</dbReference>
<dbReference type="PaxDb" id="5141-EFNCRP00000006922"/>
<keyword evidence="1" id="KW-0677">Repeat</keyword>
<dbReference type="InterPro" id="IPR051165">
    <property type="entry name" value="Multifunctional_ANK_Repeat"/>
</dbReference>
<accession>Q7S677</accession>
<feature type="repeat" description="ANK" evidence="3">
    <location>
        <begin position="514"/>
        <end position="546"/>
    </location>
</feature>
<feature type="region of interest" description="Disordered" evidence="4">
    <location>
        <begin position="238"/>
        <end position="263"/>
    </location>
</feature>
<proteinExistence type="predicted"/>
<dbReference type="InterPro" id="IPR002110">
    <property type="entry name" value="Ankyrin_rpt"/>
</dbReference>
<evidence type="ECO:0000313" key="5">
    <source>
        <dbReference type="EMBL" id="EAA31023.1"/>
    </source>
</evidence>
<evidence type="ECO:0000313" key="6">
    <source>
        <dbReference type="Proteomes" id="UP000001805"/>
    </source>
</evidence>
<keyword evidence="6" id="KW-1185">Reference proteome</keyword>
<evidence type="ECO:0000256" key="4">
    <source>
        <dbReference type="SAM" id="MobiDB-lite"/>
    </source>
</evidence>
<organism evidence="5 6">
    <name type="scientific">Neurospora crassa (strain ATCC 24698 / 74-OR23-1A / CBS 708.71 / DSM 1257 / FGSC 987)</name>
    <dbReference type="NCBI Taxonomy" id="367110"/>
    <lineage>
        <taxon>Eukaryota</taxon>
        <taxon>Fungi</taxon>
        <taxon>Dikarya</taxon>
        <taxon>Ascomycota</taxon>
        <taxon>Pezizomycotina</taxon>
        <taxon>Sordariomycetes</taxon>
        <taxon>Sordariomycetidae</taxon>
        <taxon>Sordariales</taxon>
        <taxon>Sordariaceae</taxon>
        <taxon>Neurospora</taxon>
    </lineage>
</organism>
<dbReference type="VEuPathDB" id="FungiDB:NCU07098"/>
<dbReference type="SMR" id="Q7S677"/>
<feature type="region of interest" description="Disordered" evidence="4">
    <location>
        <begin position="1"/>
        <end position="39"/>
    </location>
</feature>
<name>Q7S677_NEUCR</name>
<feature type="compositionally biased region" description="Polar residues" evidence="4">
    <location>
        <begin position="483"/>
        <end position="499"/>
    </location>
</feature>
<dbReference type="PANTHER" id="PTHR24123">
    <property type="entry name" value="ANKYRIN REPEAT-CONTAINING"/>
    <property type="match status" value="1"/>
</dbReference>